<name>A0A199W1I5_ANACO</name>
<accession>A0A199W1I5</accession>
<sequence length="180" mass="20149">MMEDSFNIPQSNLRSNWMVDEEDTLESMQSFFEEELEPSCNSMSSSSSDEDGDATSSNSSSTDDKFEQGSPLFEMSSLLAQLPIKRGLSKHFQGKSQSFTSLSSVRCLEDLIKPEKLHKKKKKQKQKLKPSKSSNTIAKKSSRSTFSTLGLRRRSFLSRSTSMAPQRQGSSVSNHTLLFA</sequence>
<organism evidence="4 5">
    <name type="scientific">Ananas comosus</name>
    <name type="common">Pineapple</name>
    <name type="synonym">Ananas ananas</name>
    <dbReference type="NCBI Taxonomy" id="4615"/>
    <lineage>
        <taxon>Eukaryota</taxon>
        <taxon>Viridiplantae</taxon>
        <taxon>Streptophyta</taxon>
        <taxon>Embryophyta</taxon>
        <taxon>Tracheophyta</taxon>
        <taxon>Spermatophyta</taxon>
        <taxon>Magnoliopsida</taxon>
        <taxon>Liliopsida</taxon>
        <taxon>Poales</taxon>
        <taxon>Bromeliaceae</taxon>
        <taxon>Bromelioideae</taxon>
        <taxon>Ananas</taxon>
    </lineage>
</organism>
<feature type="compositionally biased region" description="Polar residues" evidence="3">
    <location>
        <begin position="163"/>
        <end position="180"/>
    </location>
</feature>
<evidence type="ECO:0000256" key="2">
    <source>
        <dbReference type="ARBA" id="ARBA00023242"/>
    </source>
</evidence>
<dbReference type="AlphaFoldDB" id="A0A199W1I5"/>
<evidence type="ECO:0000313" key="4">
    <source>
        <dbReference type="EMBL" id="OAY83121.1"/>
    </source>
</evidence>
<evidence type="ECO:0000256" key="1">
    <source>
        <dbReference type="ARBA" id="ARBA00004123"/>
    </source>
</evidence>
<protein>
    <submittedName>
        <fullName evidence="4">Uncharacterized protein</fullName>
    </submittedName>
</protein>
<evidence type="ECO:0000256" key="3">
    <source>
        <dbReference type="SAM" id="MobiDB-lite"/>
    </source>
</evidence>
<dbReference type="InterPro" id="IPR051992">
    <property type="entry name" value="OxStress_Response_Reg"/>
</dbReference>
<proteinExistence type="predicted"/>
<feature type="compositionally biased region" description="Basic residues" evidence="3">
    <location>
        <begin position="117"/>
        <end position="130"/>
    </location>
</feature>
<dbReference type="STRING" id="4615.A0A199W1I5"/>
<dbReference type="Proteomes" id="UP000092600">
    <property type="component" value="Unassembled WGS sequence"/>
</dbReference>
<keyword evidence="2" id="KW-0539">Nucleus</keyword>
<gene>
    <name evidence="4" type="ORF">ACMD2_17011</name>
</gene>
<feature type="region of interest" description="Disordered" evidence="3">
    <location>
        <begin position="117"/>
        <end position="180"/>
    </location>
</feature>
<reference evidence="4 5" key="1">
    <citation type="journal article" date="2016" name="DNA Res.">
        <title>The draft genome of MD-2 pineapple using hybrid error correction of long reads.</title>
        <authorList>
            <person name="Redwan R.M."/>
            <person name="Saidin A."/>
            <person name="Kumar S.V."/>
        </authorList>
    </citation>
    <scope>NUCLEOTIDE SEQUENCE [LARGE SCALE GENOMIC DNA]</scope>
    <source>
        <strain evidence="5">cv. MD2</strain>
        <tissue evidence="4">Leaf</tissue>
    </source>
</reference>
<dbReference type="GO" id="GO:0006950">
    <property type="term" value="P:response to stress"/>
    <property type="evidence" value="ECO:0007669"/>
    <property type="project" value="UniProtKB-ARBA"/>
</dbReference>
<comment type="subcellular location">
    <subcellularLocation>
        <location evidence="1">Nucleus</location>
    </subcellularLocation>
</comment>
<feature type="compositionally biased region" description="Polar residues" evidence="3">
    <location>
        <begin position="134"/>
        <end position="145"/>
    </location>
</feature>
<dbReference type="PANTHER" id="PTHR33172">
    <property type="entry name" value="OS08G0516900 PROTEIN"/>
    <property type="match status" value="1"/>
</dbReference>
<comment type="caution">
    <text evidence="4">The sequence shown here is derived from an EMBL/GenBank/DDBJ whole genome shotgun (WGS) entry which is preliminary data.</text>
</comment>
<dbReference type="GO" id="GO:0005634">
    <property type="term" value="C:nucleus"/>
    <property type="evidence" value="ECO:0007669"/>
    <property type="project" value="UniProtKB-SubCell"/>
</dbReference>
<dbReference type="PANTHER" id="PTHR33172:SF29">
    <property type="entry name" value="OS06G0559400 PROTEIN"/>
    <property type="match status" value="1"/>
</dbReference>
<feature type="region of interest" description="Disordered" evidence="3">
    <location>
        <begin position="28"/>
        <end position="68"/>
    </location>
</feature>
<evidence type="ECO:0000313" key="5">
    <source>
        <dbReference type="Proteomes" id="UP000092600"/>
    </source>
</evidence>
<dbReference type="EMBL" id="LSRQ01000394">
    <property type="protein sequence ID" value="OAY83121.1"/>
    <property type="molecule type" value="Genomic_DNA"/>
</dbReference>